<organism evidence="2">
    <name type="scientific">Anopheles marajoara</name>
    <dbReference type="NCBI Taxonomy" id="58244"/>
    <lineage>
        <taxon>Eukaryota</taxon>
        <taxon>Metazoa</taxon>
        <taxon>Ecdysozoa</taxon>
        <taxon>Arthropoda</taxon>
        <taxon>Hexapoda</taxon>
        <taxon>Insecta</taxon>
        <taxon>Pterygota</taxon>
        <taxon>Neoptera</taxon>
        <taxon>Endopterygota</taxon>
        <taxon>Diptera</taxon>
        <taxon>Nematocera</taxon>
        <taxon>Culicoidea</taxon>
        <taxon>Culicidae</taxon>
        <taxon>Anophelinae</taxon>
        <taxon>Anopheles</taxon>
    </lineage>
</organism>
<feature type="signal peptide" evidence="1">
    <location>
        <begin position="1"/>
        <end position="17"/>
    </location>
</feature>
<reference evidence="2" key="1">
    <citation type="submission" date="2018-01" db="EMBL/GenBank/DDBJ databases">
        <title>An insight into the sialome of Amazonian anophelines.</title>
        <authorList>
            <person name="Ribeiro J.M."/>
            <person name="Scarpassa V."/>
            <person name="Calvo E."/>
        </authorList>
    </citation>
    <scope>NUCLEOTIDE SEQUENCE</scope>
    <source>
        <tissue evidence="2">Salivary glands</tissue>
    </source>
</reference>
<dbReference type="AlphaFoldDB" id="A0A2M4C8K8"/>
<dbReference type="EMBL" id="GGFJ01012541">
    <property type="protein sequence ID" value="MBW61682.1"/>
    <property type="molecule type" value="Transcribed_RNA"/>
</dbReference>
<protein>
    <submittedName>
        <fullName evidence="2">Putative secreted protein</fullName>
    </submittedName>
</protein>
<sequence>MVLAIIIIIIAGRGGDGTVVLIVLPADNDDGVRSTFLSPMVCVYVLLCLELNHPTNQYGDGDNDNDDDDVFLFVLGWRLRQTIHREATVRYHRPRIGHRRR</sequence>
<proteinExistence type="predicted"/>
<name>A0A2M4C8K8_9DIPT</name>
<evidence type="ECO:0000256" key="1">
    <source>
        <dbReference type="SAM" id="SignalP"/>
    </source>
</evidence>
<feature type="chain" id="PRO_5014805099" evidence="1">
    <location>
        <begin position="18"/>
        <end position="101"/>
    </location>
</feature>
<keyword evidence="1" id="KW-0732">Signal</keyword>
<accession>A0A2M4C8K8</accession>
<evidence type="ECO:0000313" key="2">
    <source>
        <dbReference type="EMBL" id="MBW61682.1"/>
    </source>
</evidence>